<gene>
    <name evidence="1" type="ORF">GCM10011354_20240</name>
</gene>
<evidence type="ECO:0008006" key="3">
    <source>
        <dbReference type="Google" id="ProtNLM"/>
    </source>
</evidence>
<dbReference type="Pfam" id="PF05130">
    <property type="entry name" value="FlgN"/>
    <property type="match status" value="1"/>
</dbReference>
<name>A0A8J3AFE2_9ACTN</name>
<dbReference type="EMBL" id="BMHA01000007">
    <property type="protein sequence ID" value="GGI06667.1"/>
    <property type="molecule type" value="Genomic_DNA"/>
</dbReference>
<evidence type="ECO:0000313" key="1">
    <source>
        <dbReference type="EMBL" id="GGI06667.1"/>
    </source>
</evidence>
<accession>A0A8J3AFE2</accession>
<dbReference type="GO" id="GO:0044780">
    <property type="term" value="P:bacterial-type flagellum assembly"/>
    <property type="evidence" value="ECO:0007669"/>
    <property type="project" value="InterPro"/>
</dbReference>
<organism evidence="1 2">
    <name type="scientific">Egicoccus halophilus</name>
    <dbReference type="NCBI Taxonomy" id="1670830"/>
    <lineage>
        <taxon>Bacteria</taxon>
        <taxon>Bacillati</taxon>
        <taxon>Actinomycetota</taxon>
        <taxon>Nitriliruptoria</taxon>
        <taxon>Egicoccales</taxon>
        <taxon>Egicoccaceae</taxon>
        <taxon>Egicoccus</taxon>
    </lineage>
</organism>
<reference evidence="1" key="2">
    <citation type="submission" date="2020-09" db="EMBL/GenBank/DDBJ databases">
        <authorList>
            <person name="Sun Q."/>
            <person name="Zhou Y."/>
        </authorList>
    </citation>
    <scope>NUCLEOTIDE SEQUENCE</scope>
    <source>
        <strain evidence="1">CGMCC 1.14988</strain>
    </source>
</reference>
<dbReference type="Proteomes" id="UP000650511">
    <property type="component" value="Unassembled WGS sequence"/>
</dbReference>
<reference evidence="1" key="1">
    <citation type="journal article" date="2014" name="Int. J. Syst. Evol. Microbiol.">
        <title>Complete genome sequence of Corynebacterium casei LMG S-19264T (=DSM 44701T), isolated from a smear-ripened cheese.</title>
        <authorList>
            <consortium name="US DOE Joint Genome Institute (JGI-PGF)"/>
            <person name="Walter F."/>
            <person name="Albersmeier A."/>
            <person name="Kalinowski J."/>
            <person name="Ruckert C."/>
        </authorList>
    </citation>
    <scope>NUCLEOTIDE SEQUENCE</scope>
    <source>
        <strain evidence="1">CGMCC 1.14988</strain>
    </source>
</reference>
<proteinExistence type="predicted"/>
<keyword evidence="2" id="KW-1185">Reference proteome</keyword>
<protein>
    <recommendedName>
        <fullName evidence="3">FlgN protein</fullName>
    </recommendedName>
</protein>
<dbReference type="InterPro" id="IPR007809">
    <property type="entry name" value="FlgN-like"/>
</dbReference>
<sequence>MVTHLLFKLTVTRLLLAADERRFVAQALAEVETAVDALRQDEYRRDEALRVLAGLWGTDPLLLTLAELARLAPPPFDHTFADHAGAFRALAAEIDHVARENRVLAQGDLQMVADQLDHLTGPQLPVASTYDASGQLDATTGVGRRLREVF</sequence>
<comment type="caution">
    <text evidence="1">The sequence shown here is derived from an EMBL/GenBank/DDBJ whole genome shotgun (WGS) entry which is preliminary data.</text>
</comment>
<evidence type="ECO:0000313" key="2">
    <source>
        <dbReference type="Proteomes" id="UP000650511"/>
    </source>
</evidence>
<dbReference type="AlphaFoldDB" id="A0A8J3AFE2"/>